<accession>A0A9W4SRU0</accession>
<feature type="region of interest" description="Disordered" evidence="1">
    <location>
        <begin position="230"/>
        <end position="252"/>
    </location>
</feature>
<organism evidence="2 3">
    <name type="scientific">Funneliformis geosporum</name>
    <dbReference type="NCBI Taxonomy" id="1117311"/>
    <lineage>
        <taxon>Eukaryota</taxon>
        <taxon>Fungi</taxon>
        <taxon>Fungi incertae sedis</taxon>
        <taxon>Mucoromycota</taxon>
        <taxon>Glomeromycotina</taxon>
        <taxon>Glomeromycetes</taxon>
        <taxon>Glomerales</taxon>
        <taxon>Glomeraceae</taxon>
        <taxon>Funneliformis</taxon>
    </lineage>
</organism>
<evidence type="ECO:0000256" key="1">
    <source>
        <dbReference type="SAM" id="MobiDB-lite"/>
    </source>
</evidence>
<dbReference type="Proteomes" id="UP001153678">
    <property type="component" value="Unassembled WGS sequence"/>
</dbReference>
<feature type="compositionally biased region" description="Polar residues" evidence="1">
    <location>
        <begin position="39"/>
        <end position="60"/>
    </location>
</feature>
<reference evidence="2" key="1">
    <citation type="submission" date="2022-08" db="EMBL/GenBank/DDBJ databases">
        <authorList>
            <person name="Kallberg Y."/>
            <person name="Tangrot J."/>
            <person name="Rosling A."/>
        </authorList>
    </citation>
    <scope>NUCLEOTIDE SEQUENCE</scope>
    <source>
        <strain evidence="2">Wild A</strain>
    </source>
</reference>
<gene>
    <name evidence="2" type="ORF">FWILDA_LOCUS8836</name>
</gene>
<feature type="region of interest" description="Disordered" evidence="1">
    <location>
        <begin position="34"/>
        <end position="84"/>
    </location>
</feature>
<name>A0A9W4SRU0_9GLOM</name>
<evidence type="ECO:0000313" key="2">
    <source>
        <dbReference type="EMBL" id="CAI2178935.1"/>
    </source>
</evidence>
<proteinExistence type="predicted"/>
<comment type="caution">
    <text evidence="2">The sequence shown here is derived from an EMBL/GenBank/DDBJ whole genome shotgun (WGS) entry which is preliminary data.</text>
</comment>
<feature type="compositionally biased region" description="Basic and acidic residues" evidence="1">
    <location>
        <begin position="61"/>
        <end position="70"/>
    </location>
</feature>
<protein>
    <submittedName>
        <fullName evidence="2">8692_t:CDS:1</fullName>
    </submittedName>
</protein>
<evidence type="ECO:0000313" key="3">
    <source>
        <dbReference type="Proteomes" id="UP001153678"/>
    </source>
</evidence>
<keyword evidence="3" id="KW-1185">Reference proteome</keyword>
<feature type="non-terminal residue" evidence="2">
    <location>
        <position position="1"/>
    </location>
</feature>
<sequence length="252" mass="28501">NEVYQEEIDELNKEMGGLKQQQLDNLIKLMKSVKRLKKQQNQSNDKDLSSGNTDDSQSQGESEKTCDKCGKKGTKYGIPSKNDGKEFCSKTCGADYYHQQKQGNSSSDDNHAKTCDQCSKEISEGEKTYYADADNKTGTLCSTCLDKELDEEKSDTNLCPSCNEISSESELEEHINQNPQCKVAGEAYEQVEKGIKVDVDKLNLSKQDLPTKHKKELKKLMKELGIKNYSQKDNTEDILEQDQPKKPFYQQP</sequence>
<dbReference type="AlphaFoldDB" id="A0A9W4SRU0"/>
<dbReference type="EMBL" id="CAMKVN010001951">
    <property type="protein sequence ID" value="CAI2178935.1"/>
    <property type="molecule type" value="Genomic_DNA"/>
</dbReference>